<dbReference type="InterPro" id="IPR036583">
    <property type="entry name" value="23S_rRNA_IVS_sf"/>
</dbReference>
<dbReference type="NCBIfam" id="TIGR02436">
    <property type="entry name" value="four helix bundle protein"/>
    <property type="match status" value="1"/>
</dbReference>
<evidence type="ECO:0000313" key="1">
    <source>
        <dbReference type="EMBL" id="OHB16848.1"/>
    </source>
</evidence>
<dbReference type="AlphaFoldDB" id="A0A1G2V5E6"/>
<evidence type="ECO:0000313" key="2">
    <source>
        <dbReference type="Proteomes" id="UP000176868"/>
    </source>
</evidence>
<dbReference type="PANTHER" id="PTHR38471:SF2">
    <property type="entry name" value="FOUR HELIX BUNDLE PROTEIN"/>
    <property type="match status" value="1"/>
</dbReference>
<proteinExistence type="predicted"/>
<dbReference type="Gene3D" id="1.20.1440.60">
    <property type="entry name" value="23S rRNA-intervening sequence"/>
    <property type="match status" value="1"/>
</dbReference>
<reference evidence="1 2" key="1">
    <citation type="journal article" date="2016" name="Nat. Commun.">
        <title>Thousands of microbial genomes shed light on interconnected biogeochemical processes in an aquifer system.</title>
        <authorList>
            <person name="Anantharaman K."/>
            <person name="Brown C.T."/>
            <person name="Hug L.A."/>
            <person name="Sharon I."/>
            <person name="Castelle C.J."/>
            <person name="Probst A.J."/>
            <person name="Thomas B.C."/>
            <person name="Singh A."/>
            <person name="Wilkins M.J."/>
            <person name="Karaoz U."/>
            <person name="Brodie E.L."/>
            <person name="Williams K.H."/>
            <person name="Hubbard S.S."/>
            <person name="Banfield J.F."/>
        </authorList>
    </citation>
    <scope>NUCLEOTIDE SEQUENCE [LARGE SCALE GENOMIC DNA]</scope>
</reference>
<comment type="caution">
    <text evidence="1">The sequence shown here is derived from an EMBL/GenBank/DDBJ whole genome shotgun (WGS) entry which is preliminary data.</text>
</comment>
<name>A0A1G2V5E6_9BACT</name>
<evidence type="ECO:0008006" key="3">
    <source>
        <dbReference type="Google" id="ProtNLM"/>
    </source>
</evidence>
<dbReference type="PANTHER" id="PTHR38471">
    <property type="entry name" value="FOUR HELIX BUNDLE PROTEIN"/>
    <property type="match status" value="1"/>
</dbReference>
<dbReference type="Proteomes" id="UP000176868">
    <property type="component" value="Unassembled WGS sequence"/>
</dbReference>
<dbReference type="EMBL" id="MHWZ01000035">
    <property type="protein sequence ID" value="OHB16848.1"/>
    <property type="molecule type" value="Genomic_DNA"/>
</dbReference>
<dbReference type="SUPFAM" id="SSF158446">
    <property type="entry name" value="IVS-encoded protein-like"/>
    <property type="match status" value="1"/>
</dbReference>
<accession>A0A1G2V5E6</accession>
<dbReference type="CDD" id="cd16377">
    <property type="entry name" value="23S_rRNA_IVP_like"/>
    <property type="match status" value="1"/>
</dbReference>
<dbReference type="STRING" id="1802782.A2544_00295"/>
<dbReference type="InterPro" id="IPR012657">
    <property type="entry name" value="23S_rRNA-intervening_sequence"/>
</dbReference>
<sequence>MSTGLENLKVYQMAEALEVEVYKVTKDFPKEEKYGSTNQLRRSSAAVANNIAEGYARHSYQEKVRYLYIAKGEAEETKRNIIRSGKKDFLAEDVANELADKYTGLLKAISGYIGFLRDKSSK</sequence>
<gene>
    <name evidence="1" type="ORF">A2544_00295</name>
</gene>
<dbReference type="Pfam" id="PF05635">
    <property type="entry name" value="23S_rRNA_IVP"/>
    <property type="match status" value="1"/>
</dbReference>
<organism evidence="1 2">
    <name type="scientific">Candidatus Zambryskibacteria bacterium RIFOXYD2_FULL_43_10</name>
    <dbReference type="NCBI Taxonomy" id="1802782"/>
    <lineage>
        <taxon>Bacteria</taxon>
        <taxon>Candidatus Zambryskiibacteriota</taxon>
    </lineage>
</organism>
<protein>
    <recommendedName>
        <fullName evidence="3">Four helix bundle protein</fullName>
    </recommendedName>
</protein>